<dbReference type="EMBL" id="JACMSC010000010">
    <property type="protein sequence ID" value="KAG6504352.1"/>
    <property type="molecule type" value="Genomic_DNA"/>
</dbReference>
<evidence type="ECO:0000259" key="4">
    <source>
        <dbReference type="PROSITE" id="PS50888"/>
    </source>
</evidence>
<keyword evidence="3" id="KW-0175">Coiled coil</keyword>
<dbReference type="Proteomes" id="UP000734854">
    <property type="component" value="Unassembled WGS sequence"/>
</dbReference>
<evidence type="ECO:0000256" key="1">
    <source>
        <dbReference type="ARBA" id="ARBA00023015"/>
    </source>
</evidence>
<dbReference type="GO" id="GO:0000981">
    <property type="term" value="F:DNA-binding transcription factor activity, RNA polymerase II-specific"/>
    <property type="evidence" value="ECO:0007669"/>
    <property type="project" value="TreeGrafter"/>
</dbReference>
<evidence type="ECO:0000313" key="5">
    <source>
        <dbReference type="EMBL" id="KAG6504352.1"/>
    </source>
</evidence>
<accession>A0A8J5GIX5</accession>
<evidence type="ECO:0000256" key="3">
    <source>
        <dbReference type="SAM" id="Coils"/>
    </source>
</evidence>
<dbReference type="GO" id="GO:0090575">
    <property type="term" value="C:RNA polymerase II transcription regulator complex"/>
    <property type="evidence" value="ECO:0007669"/>
    <property type="project" value="TreeGrafter"/>
</dbReference>
<name>A0A8J5GIX5_ZINOF</name>
<keyword evidence="6" id="KW-1185">Reference proteome</keyword>
<sequence length="180" mass="20155">MESSARPDRKTIEKNRRIQMKALYSQLIALLPAPSSKEGTAAAEGLTLQEKLDEAIKYIKEKQGNLENMRKRKRQLSAGIGKQAATGSRECLPKIEVHRLRTNLNSGLKVVIMSGPWEHQKVFWQAIRVLEVEGFEVATASYAVTGNRAFHIVQSLVTEVRTGVEAGRVLEKLQKTIFDV</sequence>
<feature type="coiled-coil region" evidence="3">
    <location>
        <begin position="52"/>
        <end position="79"/>
    </location>
</feature>
<organism evidence="5 6">
    <name type="scientific">Zingiber officinale</name>
    <name type="common">Ginger</name>
    <name type="synonym">Amomum zingiber</name>
    <dbReference type="NCBI Taxonomy" id="94328"/>
    <lineage>
        <taxon>Eukaryota</taxon>
        <taxon>Viridiplantae</taxon>
        <taxon>Streptophyta</taxon>
        <taxon>Embryophyta</taxon>
        <taxon>Tracheophyta</taxon>
        <taxon>Spermatophyta</taxon>
        <taxon>Magnoliopsida</taxon>
        <taxon>Liliopsida</taxon>
        <taxon>Zingiberales</taxon>
        <taxon>Zingiberaceae</taxon>
        <taxon>Zingiber</taxon>
    </lineage>
</organism>
<dbReference type="PANTHER" id="PTHR13935:SF90">
    <property type="entry name" value="TRANSCRIPTION FACTOR BHLH162"/>
    <property type="match status" value="1"/>
</dbReference>
<dbReference type="GO" id="GO:0000977">
    <property type="term" value="F:RNA polymerase II transcription regulatory region sequence-specific DNA binding"/>
    <property type="evidence" value="ECO:0007669"/>
    <property type="project" value="TreeGrafter"/>
</dbReference>
<proteinExistence type="predicted"/>
<dbReference type="InterPro" id="IPR011598">
    <property type="entry name" value="bHLH_dom"/>
</dbReference>
<dbReference type="AlphaFoldDB" id="A0A8J5GIX5"/>
<keyword evidence="1" id="KW-0805">Transcription regulation</keyword>
<evidence type="ECO:0000256" key="2">
    <source>
        <dbReference type="ARBA" id="ARBA00023163"/>
    </source>
</evidence>
<dbReference type="GO" id="GO:0046983">
    <property type="term" value="F:protein dimerization activity"/>
    <property type="evidence" value="ECO:0007669"/>
    <property type="project" value="InterPro"/>
</dbReference>
<evidence type="ECO:0000313" key="6">
    <source>
        <dbReference type="Proteomes" id="UP000734854"/>
    </source>
</evidence>
<dbReference type="PROSITE" id="PS50888">
    <property type="entry name" value="BHLH"/>
    <property type="match status" value="1"/>
</dbReference>
<dbReference type="PANTHER" id="PTHR13935">
    <property type="entry name" value="ACHAETE-SCUTE TRANSCRIPTION FACTOR-RELATED"/>
    <property type="match status" value="1"/>
</dbReference>
<reference evidence="5 6" key="1">
    <citation type="submission" date="2020-08" db="EMBL/GenBank/DDBJ databases">
        <title>Plant Genome Project.</title>
        <authorList>
            <person name="Zhang R.-G."/>
        </authorList>
    </citation>
    <scope>NUCLEOTIDE SEQUENCE [LARGE SCALE GENOMIC DNA]</scope>
    <source>
        <tissue evidence="5">Rhizome</tissue>
    </source>
</reference>
<gene>
    <name evidence="5" type="ORF">ZIOFF_036684</name>
</gene>
<protein>
    <recommendedName>
        <fullName evidence="4">BHLH domain-containing protein</fullName>
    </recommendedName>
</protein>
<feature type="domain" description="BHLH" evidence="4">
    <location>
        <begin position="4"/>
        <end position="62"/>
    </location>
</feature>
<comment type="caution">
    <text evidence="5">The sequence shown here is derived from an EMBL/GenBank/DDBJ whole genome shotgun (WGS) entry which is preliminary data.</text>
</comment>
<keyword evidence="2" id="KW-0804">Transcription</keyword>
<dbReference type="InterPro" id="IPR015660">
    <property type="entry name" value="MASH1/Ascl1a-like"/>
</dbReference>